<feature type="transmembrane region" description="Helical" evidence="5">
    <location>
        <begin position="41"/>
        <end position="62"/>
    </location>
</feature>
<keyword evidence="4 5" id="KW-0472">Membrane</keyword>
<keyword evidence="2 5" id="KW-0812">Transmembrane</keyword>
<evidence type="ECO:0000256" key="5">
    <source>
        <dbReference type="SAM" id="Phobius"/>
    </source>
</evidence>
<feature type="transmembrane region" description="Helical" evidence="5">
    <location>
        <begin position="98"/>
        <end position="120"/>
    </location>
</feature>
<evidence type="ECO:0000256" key="1">
    <source>
        <dbReference type="ARBA" id="ARBA00004141"/>
    </source>
</evidence>
<evidence type="ECO:0008006" key="8">
    <source>
        <dbReference type="Google" id="ProtNLM"/>
    </source>
</evidence>
<evidence type="ECO:0000256" key="4">
    <source>
        <dbReference type="ARBA" id="ARBA00023136"/>
    </source>
</evidence>
<evidence type="ECO:0000256" key="3">
    <source>
        <dbReference type="ARBA" id="ARBA00022989"/>
    </source>
</evidence>
<dbReference type="GO" id="GO:0016765">
    <property type="term" value="F:transferase activity, transferring alkyl or aryl (other than methyl) groups"/>
    <property type="evidence" value="ECO:0007669"/>
    <property type="project" value="InterPro"/>
</dbReference>
<dbReference type="InterPro" id="IPR000537">
    <property type="entry name" value="UbiA_prenyltransferase"/>
</dbReference>
<dbReference type="Pfam" id="PF01040">
    <property type="entry name" value="UbiA"/>
    <property type="match status" value="1"/>
</dbReference>
<gene>
    <name evidence="6" type="ORF">Amac_097090</name>
</gene>
<name>A0A5M3X9A5_9ACTN</name>
<feature type="transmembrane region" description="Helical" evidence="5">
    <location>
        <begin position="230"/>
        <end position="250"/>
    </location>
</feature>
<evidence type="ECO:0000313" key="6">
    <source>
        <dbReference type="EMBL" id="GES16111.1"/>
    </source>
</evidence>
<protein>
    <recommendedName>
        <fullName evidence="8">Prenyltransferase</fullName>
    </recommendedName>
</protein>
<organism evidence="6 7">
    <name type="scientific">Acrocarpospora macrocephala</name>
    <dbReference type="NCBI Taxonomy" id="150177"/>
    <lineage>
        <taxon>Bacteria</taxon>
        <taxon>Bacillati</taxon>
        <taxon>Actinomycetota</taxon>
        <taxon>Actinomycetes</taxon>
        <taxon>Streptosporangiales</taxon>
        <taxon>Streptosporangiaceae</taxon>
        <taxon>Acrocarpospora</taxon>
    </lineage>
</organism>
<dbReference type="GO" id="GO:0016020">
    <property type="term" value="C:membrane"/>
    <property type="evidence" value="ECO:0007669"/>
    <property type="project" value="UniProtKB-SubCell"/>
</dbReference>
<accession>A0A5M3X9A5</accession>
<comment type="subcellular location">
    <subcellularLocation>
        <location evidence="1">Membrane</location>
        <topology evidence="1">Multi-pass membrane protein</topology>
    </subcellularLocation>
</comment>
<proteinExistence type="predicted"/>
<feature type="transmembrane region" description="Helical" evidence="5">
    <location>
        <begin position="200"/>
        <end position="218"/>
    </location>
</feature>
<comment type="caution">
    <text evidence="6">The sequence shown here is derived from an EMBL/GenBank/DDBJ whole genome shotgun (WGS) entry which is preliminary data.</text>
</comment>
<feature type="transmembrane region" description="Helical" evidence="5">
    <location>
        <begin position="68"/>
        <end position="86"/>
    </location>
</feature>
<feature type="transmembrane region" description="Helical" evidence="5">
    <location>
        <begin position="174"/>
        <end position="194"/>
    </location>
</feature>
<sequence length="251" mass="26992">MAAPSVLLAGFGIYQLNRVFDFVEDEINDPSAYAKAYLARFALRNMAMAAILASLLLSALFVGPAATALLTVTLLAGVLYSVPFFKRKRGESRRIKQVIGLKNIVPSAVWPIAAVLYPGISSPDPHMLQLFLAIALISCSVFIIEVAWDIRDSRGDRVAGISTLVTAFGHTRALLIPFGASSSYALSVALLVFLGHLSPLWLLPGFLPVLSAAIALLWKDSLAESRDRSHILVLINVLALIPLGLTGRWGA</sequence>
<evidence type="ECO:0000313" key="7">
    <source>
        <dbReference type="Proteomes" id="UP000331127"/>
    </source>
</evidence>
<evidence type="ECO:0000256" key="2">
    <source>
        <dbReference type="ARBA" id="ARBA00022692"/>
    </source>
</evidence>
<reference evidence="6 7" key="1">
    <citation type="submission" date="2019-10" db="EMBL/GenBank/DDBJ databases">
        <title>Whole genome shotgun sequence of Acrocarpospora macrocephala NBRC 16266.</title>
        <authorList>
            <person name="Ichikawa N."/>
            <person name="Kimura A."/>
            <person name="Kitahashi Y."/>
            <person name="Komaki H."/>
            <person name="Oguchi A."/>
        </authorList>
    </citation>
    <scope>NUCLEOTIDE SEQUENCE [LARGE SCALE GENOMIC DNA]</scope>
    <source>
        <strain evidence="6 7">NBRC 16266</strain>
    </source>
</reference>
<dbReference type="AlphaFoldDB" id="A0A5M3X9A5"/>
<dbReference type="EMBL" id="BLAE01000092">
    <property type="protein sequence ID" value="GES16111.1"/>
    <property type="molecule type" value="Genomic_DNA"/>
</dbReference>
<keyword evidence="3 5" id="KW-1133">Transmembrane helix</keyword>
<keyword evidence="7" id="KW-1185">Reference proteome</keyword>
<dbReference type="Proteomes" id="UP000331127">
    <property type="component" value="Unassembled WGS sequence"/>
</dbReference>
<feature type="transmembrane region" description="Helical" evidence="5">
    <location>
        <begin position="126"/>
        <end position="148"/>
    </location>
</feature>